<evidence type="ECO:0000256" key="6">
    <source>
        <dbReference type="SAM" id="Phobius"/>
    </source>
</evidence>
<keyword evidence="3 6" id="KW-1133">Transmembrane helix</keyword>
<keyword evidence="2 6" id="KW-0812">Transmembrane</keyword>
<reference evidence="7" key="1">
    <citation type="submission" date="2017-08" db="EMBL/GenBank/DDBJ databases">
        <authorList>
            <person name="Polle J.E."/>
            <person name="Barry K."/>
            <person name="Cushman J."/>
            <person name="Schmutz J."/>
            <person name="Tran D."/>
            <person name="Hathwaick L.T."/>
            <person name="Yim W.C."/>
            <person name="Jenkins J."/>
            <person name="Mckie-Krisberg Z.M."/>
            <person name="Prochnik S."/>
            <person name="Lindquist E."/>
            <person name="Dockter R.B."/>
            <person name="Adam C."/>
            <person name="Molina H."/>
            <person name="Bunkerborg J."/>
            <person name="Jin E."/>
            <person name="Buchheim M."/>
            <person name="Magnuson J."/>
        </authorList>
    </citation>
    <scope>NUCLEOTIDE SEQUENCE</scope>
    <source>
        <strain evidence="7">CCAP 19/18</strain>
    </source>
</reference>
<name>A0ABQ7GLL1_DUNSA</name>
<accession>A0ABQ7GLL1</accession>
<comment type="caution">
    <text evidence="7">The sequence shown here is derived from an EMBL/GenBank/DDBJ whole genome shotgun (WGS) entry which is preliminary data.</text>
</comment>
<keyword evidence="4 6" id="KW-0472">Membrane</keyword>
<evidence type="ECO:0000256" key="4">
    <source>
        <dbReference type="ARBA" id="ARBA00023136"/>
    </source>
</evidence>
<dbReference type="InterPro" id="IPR004254">
    <property type="entry name" value="AdipoR/HlyIII-related"/>
</dbReference>
<feature type="transmembrane region" description="Helical" evidence="6">
    <location>
        <begin position="72"/>
        <end position="93"/>
    </location>
</feature>
<feature type="transmembrane region" description="Helical" evidence="6">
    <location>
        <begin position="100"/>
        <end position="120"/>
    </location>
</feature>
<dbReference type="EMBL" id="MU069702">
    <property type="protein sequence ID" value="KAF5835504.1"/>
    <property type="molecule type" value="Genomic_DNA"/>
</dbReference>
<sequence>MAETTKDLVQDTEAEEAEGGTEGTDMCKPLMQGKHQSGLPLTFRKPGAPAGSHPGQPWHVCVFHDPYERINFWSHFVPGVCFVVLGIIAYLNLTLGGRVLSMFCAASSTTHLLSAVTHVWPDNHLLEKLDHIGIVALIVGTPLTALLAKDPADDMKVMGLTGLALVGAAFLRPTIRTLSFVALGTILFVRYWTIVNVNLTLQVVLYLMGAYSFIQVGGLLHSLCTVCA</sequence>
<protein>
    <submittedName>
        <fullName evidence="7">Uncharacterized protein</fullName>
    </submittedName>
</protein>
<dbReference type="Pfam" id="PF03006">
    <property type="entry name" value="HlyIII"/>
    <property type="match status" value="1"/>
</dbReference>
<feature type="transmembrane region" description="Helical" evidence="6">
    <location>
        <begin position="203"/>
        <end position="224"/>
    </location>
</feature>
<evidence type="ECO:0000256" key="2">
    <source>
        <dbReference type="ARBA" id="ARBA00022692"/>
    </source>
</evidence>
<feature type="region of interest" description="Disordered" evidence="5">
    <location>
        <begin position="1"/>
        <end position="29"/>
    </location>
</feature>
<evidence type="ECO:0000256" key="3">
    <source>
        <dbReference type="ARBA" id="ARBA00022989"/>
    </source>
</evidence>
<evidence type="ECO:0000313" key="7">
    <source>
        <dbReference type="EMBL" id="KAF5835504.1"/>
    </source>
</evidence>
<organism evidence="7 8">
    <name type="scientific">Dunaliella salina</name>
    <name type="common">Green alga</name>
    <name type="synonym">Protococcus salinus</name>
    <dbReference type="NCBI Taxonomy" id="3046"/>
    <lineage>
        <taxon>Eukaryota</taxon>
        <taxon>Viridiplantae</taxon>
        <taxon>Chlorophyta</taxon>
        <taxon>core chlorophytes</taxon>
        <taxon>Chlorophyceae</taxon>
        <taxon>CS clade</taxon>
        <taxon>Chlamydomonadales</taxon>
        <taxon>Dunaliellaceae</taxon>
        <taxon>Dunaliella</taxon>
    </lineage>
</organism>
<comment type="subcellular location">
    <subcellularLocation>
        <location evidence="1">Membrane</location>
        <topology evidence="1">Multi-pass membrane protein</topology>
    </subcellularLocation>
</comment>
<evidence type="ECO:0000313" key="8">
    <source>
        <dbReference type="Proteomes" id="UP000815325"/>
    </source>
</evidence>
<feature type="transmembrane region" description="Helical" evidence="6">
    <location>
        <begin position="160"/>
        <end position="191"/>
    </location>
</feature>
<proteinExistence type="predicted"/>
<dbReference type="Proteomes" id="UP000815325">
    <property type="component" value="Unassembled WGS sequence"/>
</dbReference>
<feature type="compositionally biased region" description="Acidic residues" evidence="5">
    <location>
        <begin position="10"/>
        <end position="19"/>
    </location>
</feature>
<keyword evidence="8" id="KW-1185">Reference proteome</keyword>
<evidence type="ECO:0000256" key="1">
    <source>
        <dbReference type="ARBA" id="ARBA00004141"/>
    </source>
</evidence>
<evidence type="ECO:0000256" key="5">
    <source>
        <dbReference type="SAM" id="MobiDB-lite"/>
    </source>
</evidence>
<feature type="transmembrane region" description="Helical" evidence="6">
    <location>
        <begin position="132"/>
        <end position="148"/>
    </location>
</feature>
<gene>
    <name evidence="7" type="ORF">DUNSADRAFT_7288</name>
</gene>